<proteinExistence type="predicted"/>
<keyword evidence="1" id="KW-1133">Transmembrane helix</keyword>
<organism evidence="2">
    <name type="scientific">Siphoviridae sp. ctDwe1</name>
    <dbReference type="NCBI Taxonomy" id="2826200"/>
    <lineage>
        <taxon>Viruses</taxon>
        <taxon>Duplodnaviria</taxon>
        <taxon>Heunggongvirae</taxon>
        <taxon>Uroviricota</taxon>
        <taxon>Caudoviricetes</taxon>
    </lineage>
</organism>
<protein>
    <submittedName>
        <fullName evidence="2">Uncharacterized protein</fullName>
    </submittedName>
</protein>
<evidence type="ECO:0000256" key="1">
    <source>
        <dbReference type="SAM" id="Phobius"/>
    </source>
</evidence>
<feature type="transmembrane region" description="Helical" evidence="1">
    <location>
        <begin position="6"/>
        <end position="28"/>
    </location>
</feature>
<name>A0A8S5M5R5_9CAUD</name>
<evidence type="ECO:0000313" key="2">
    <source>
        <dbReference type="EMBL" id="DAD77570.1"/>
    </source>
</evidence>
<dbReference type="EMBL" id="BK014827">
    <property type="protein sequence ID" value="DAD77570.1"/>
    <property type="molecule type" value="Genomic_DNA"/>
</dbReference>
<reference evidence="2" key="1">
    <citation type="journal article" date="2021" name="Proc. Natl. Acad. Sci. U.S.A.">
        <title>A Catalog of Tens of Thousands of Viruses from Human Metagenomes Reveals Hidden Associations with Chronic Diseases.</title>
        <authorList>
            <person name="Tisza M.J."/>
            <person name="Buck C.B."/>
        </authorList>
    </citation>
    <scope>NUCLEOTIDE SEQUENCE</scope>
    <source>
        <strain evidence="2">CtDwe1</strain>
    </source>
</reference>
<keyword evidence="1" id="KW-0812">Transmembrane</keyword>
<sequence length="29" mass="3325">MRFNGLGMVFGACLIFWIFVVILLAHIWG</sequence>
<accession>A0A8S5M5R5</accession>
<keyword evidence="1" id="KW-0472">Membrane</keyword>